<dbReference type="InterPro" id="IPR050194">
    <property type="entry name" value="Glycosyltransferase_grp1"/>
</dbReference>
<feature type="domain" description="Glycosyltransferase subfamily 4-like N-terminal" evidence="2">
    <location>
        <begin position="21"/>
        <end position="152"/>
    </location>
</feature>
<dbReference type="EMBL" id="JBHUPA010000029">
    <property type="protein sequence ID" value="MFD2965357.1"/>
    <property type="molecule type" value="Genomic_DNA"/>
</dbReference>
<dbReference type="SUPFAM" id="SSF53756">
    <property type="entry name" value="UDP-Glycosyltransferase/glycogen phosphorylase"/>
    <property type="match status" value="1"/>
</dbReference>
<protein>
    <submittedName>
        <fullName evidence="3">Glycosyltransferase family 4 protein</fullName>
    </submittedName>
</protein>
<dbReference type="Pfam" id="PF00534">
    <property type="entry name" value="Glycos_transf_1"/>
    <property type="match status" value="1"/>
</dbReference>
<dbReference type="Pfam" id="PF13477">
    <property type="entry name" value="Glyco_trans_4_2"/>
    <property type="match status" value="1"/>
</dbReference>
<gene>
    <name evidence="3" type="ORF">ACFS6J_26385</name>
</gene>
<dbReference type="PANTHER" id="PTHR45947:SF3">
    <property type="entry name" value="SULFOQUINOVOSYL TRANSFERASE SQD2"/>
    <property type="match status" value="1"/>
</dbReference>
<sequence>MKRRQSEKKILHVVSVSFSLTYFIGDQFDHFRDKGWDMHVVCSQSAHFNDYAAEKKFTPHPIAINRKISPLADIKAIFKLRKLIRDERIEVVFGHTPKGGLIAMVAAFLAGVKKRVYVRHGLVYETSKGLKRTLLKSIERITGYMAQRVVCVSPSILTISNQEHLSDKKKNVVLGKGTFNGIDTRLKFNPDQLDSTNIMKLRGQHNIQNQDIVIGFVGRIAVDKGIGVLLEAWKLLKARYRDIKLVLIGPFDERDNIDDQLQDMIRLDEDIISTGHIEDTRNYYGLLDVFVLPSYREGLPTVILEASSLCVPVVATKVTGCVDAVLTGYTGFLTEHDPVEIANVIAYYIDNPRLRLEHGKNGRNFVVQHFDQRDMWKRIEDTFLY</sequence>
<dbReference type="InterPro" id="IPR028098">
    <property type="entry name" value="Glyco_trans_4-like_N"/>
</dbReference>
<evidence type="ECO:0000313" key="3">
    <source>
        <dbReference type="EMBL" id="MFD2965357.1"/>
    </source>
</evidence>
<name>A0ABW6B8T7_9SPHI</name>
<proteinExistence type="predicted"/>
<dbReference type="InterPro" id="IPR001296">
    <property type="entry name" value="Glyco_trans_1"/>
</dbReference>
<comment type="caution">
    <text evidence="3">The sequence shown here is derived from an EMBL/GenBank/DDBJ whole genome shotgun (WGS) entry which is preliminary data.</text>
</comment>
<keyword evidence="4" id="KW-1185">Reference proteome</keyword>
<organism evidence="3 4">
    <name type="scientific">Olivibacter jilunii</name>
    <dbReference type="NCBI Taxonomy" id="985016"/>
    <lineage>
        <taxon>Bacteria</taxon>
        <taxon>Pseudomonadati</taxon>
        <taxon>Bacteroidota</taxon>
        <taxon>Sphingobacteriia</taxon>
        <taxon>Sphingobacteriales</taxon>
        <taxon>Sphingobacteriaceae</taxon>
        <taxon>Olivibacter</taxon>
    </lineage>
</organism>
<feature type="domain" description="Glycosyl transferase family 1" evidence="1">
    <location>
        <begin position="200"/>
        <end position="364"/>
    </location>
</feature>
<dbReference type="PANTHER" id="PTHR45947">
    <property type="entry name" value="SULFOQUINOVOSYL TRANSFERASE SQD2"/>
    <property type="match status" value="1"/>
</dbReference>
<dbReference type="CDD" id="cd03808">
    <property type="entry name" value="GT4_CapM-like"/>
    <property type="match status" value="1"/>
</dbReference>
<accession>A0ABW6B8T7</accession>
<dbReference type="Gene3D" id="3.40.50.2000">
    <property type="entry name" value="Glycogen Phosphorylase B"/>
    <property type="match status" value="2"/>
</dbReference>
<evidence type="ECO:0000259" key="2">
    <source>
        <dbReference type="Pfam" id="PF13477"/>
    </source>
</evidence>
<reference evidence="4" key="1">
    <citation type="journal article" date="2019" name="Int. J. Syst. Evol. Microbiol.">
        <title>The Global Catalogue of Microorganisms (GCM) 10K type strain sequencing project: providing services to taxonomists for standard genome sequencing and annotation.</title>
        <authorList>
            <consortium name="The Broad Institute Genomics Platform"/>
            <consortium name="The Broad Institute Genome Sequencing Center for Infectious Disease"/>
            <person name="Wu L."/>
            <person name="Ma J."/>
        </authorList>
    </citation>
    <scope>NUCLEOTIDE SEQUENCE [LARGE SCALE GENOMIC DNA]</scope>
    <source>
        <strain evidence="4">KCTC 23098</strain>
    </source>
</reference>
<dbReference type="Proteomes" id="UP001597560">
    <property type="component" value="Unassembled WGS sequence"/>
</dbReference>
<dbReference type="RefSeq" id="WP_377613333.1">
    <property type="nucleotide sequence ID" value="NZ_JBHUPA010000029.1"/>
</dbReference>
<evidence type="ECO:0000259" key="1">
    <source>
        <dbReference type="Pfam" id="PF00534"/>
    </source>
</evidence>
<evidence type="ECO:0000313" key="4">
    <source>
        <dbReference type="Proteomes" id="UP001597560"/>
    </source>
</evidence>